<dbReference type="Proteomes" id="UP000248614">
    <property type="component" value="Unassembled WGS sequence"/>
</dbReference>
<evidence type="ECO:0008006" key="3">
    <source>
        <dbReference type="Google" id="ProtNLM"/>
    </source>
</evidence>
<comment type="caution">
    <text evidence="1">The sequence shown here is derived from an EMBL/GenBank/DDBJ whole genome shotgun (WGS) entry which is preliminary data.</text>
</comment>
<protein>
    <recommendedName>
        <fullName evidence="3">Glycosyltransferase</fullName>
    </recommendedName>
</protein>
<evidence type="ECO:0000313" key="1">
    <source>
        <dbReference type="EMBL" id="PZO73872.1"/>
    </source>
</evidence>
<proteinExistence type="predicted"/>
<sequence>MDEAIAGPRCPICGNDRWHDRAMPECNHCGLAVAGLGFDAAAVRDAIRASLTGRAPDRGFALAPHARRNAAWALGFVAEDDGWRVATPMPHAVTLGMIARAGEADVVAALLDALRPQVADAIVLVDGDAAPLAARVPWARVGSHPLAGDFAAQRNRVQAMATGWVLQLDSDERPDAALLAALGWLTRAAEREGLRSLGIPRRNLVDGVPSALWPDIQYRLNRADVRYAGTVHERPAVPFDATALALAGAIDHYLTRSRVIERSRVYEAMSAGAGRPGDEAALLRPFTAAT</sequence>
<dbReference type="AlphaFoldDB" id="A0A2W4Z0B1"/>
<organism evidence="1 2">
    <name type="scientific">Sphingomonas hengshuiensis</name>
    <dbReference type="NCBI Taxonomy" id="1609977"/>
    <lineage>
        <taxon>Bacteria</taxon>
        <taxon>Pseudomonadati</taxon>
        <taxon>Pseudomonadota</taxon>
        <taxon>Alphaproteobacteria</taxon>
        <taxon>Sphingomonadales</taxon>
        <taxon>Sphingomonadaceae</taxon>
        <taxon>Sphingomonas</taxon>
    </lineage>
</organism>
<accession>A0A2W4Z0B1</accession>
<dbReference type="EMBL" id="QFNF01000047">
    <property type="protein sequence ID" value="PZO73872.1"/>
    <property type="molecule type" value="Genomic_DNA"/>
</dbReference>
<name>A0A2W4Z0B1_9SPHN</name>
<reference evidence="1 2" key="1">
    <citation type="submission" date="2017-08" db="EMBL/GenBank/DDBJ databases">
        <title>Infants hospitalized years apart are colonized by the same room-sourced microbial strains.</title>
        <authorList>
            <person name="Brooks B."/>
            <person name="Olm M.R."/>
            <person name="Firek B.A."/>
            <person name="Baker R."/>
            <person name="Thomas B.C."/>
            <person name="Morowitz M.J."/>
            <person name="Banfield J.F."/>
        </authorList>
    </citation>
    <scope>NUCLEOTIDE SEQUENCE [LARGE SCALE GENOMIC DNA]</scope>
    <source>
        <strain evidence="1">S2_018_000_R3_110</strain>
    </source>
</reference>
<gene>
    <name evidence="1" type="ORF">DI632_14110</name>
</gene>
<evidence type="ECO:0000313" key="2">
    <source>
        <dbReference type="Proteomes" id="UP000248614"/>
    </source>
</evidence>